<dbReference type="AlphaFoldDB" id="A0A3M7T8I0"/>
<gene>
    <name evidence="1" type="ORF">BpHYR1_027845</name>
</gene>
<evidence type="ECO:0000313" key="1">
    <source>
        <dbReference type="EMBL" id="RNA44187.1"/>
    </source>
</evidence>
<evidence type="ECO:0000313" key="2">
    <source>
        <dbReference type="Proteomes" id="UP000276133"/>
    </source>
</evidence>
<dbReference type="EMBL" id="REGN01000142">
    <property type="protein sequence ID" value="RNA44187.1"/>
    <property type="molecule type" value="Genomic_DNA"/>
</dbReference>
<sequence length="207" mass="24560">MSMIMMNIALNLINEHIEMSDSEYRVVDDYVTSESESEDEVQESNKKKRTRKNWIYERTFDDQEASKDWLDNEKIWSSLKSSETEAGLRVDYRCNLVKRIGPQCAAAIYLLYKSENLSVALFKTKDQHNHDEIANTGHGINKETFNHRIKSKWIARIQRYFKRQINKYKLRVFENRHEYSRSLEETVATTAITLNFFGNLKFMIIIK</sequence>
<keyword evidence="2" id="KW-1185">Reference proteome</keyword>
<protein>
    <submittedName>
        <fullName evidence="1">Uncharacterized protein</fullName>
    </submittedName>
</protein>
<name>A0A3M7T8I0_BRAPC</name>
<accession>A0A3M7T8I0</accession>
<reference evidence="1 2" key="1">
    <citation type="journal article" date="2018" name="Sci. Rep.">
        <title>Genomic signatures of local adaptation to the degree of environmental predictability in rotifers.</title>
        <authorList>
            <person name="Franch-Gras L."/>
            <person name="Hahn C."/>
            <person name="Garcia-Roger E.M."/>
            <person name="Carmona M.J."/>
            <person name="Serra M."/>
            <person name="Gomez A."/>
        </authorList>
    </citation>
    <scope>NUCLEOTIDE SEQUENCE [LARGE SCALE GENOMIC DNA]</scope>
    <source>
        <strain evidence="1">HYR1</strain>
    </source>
</reference>
<proteinExistence type="predicted"/>
<dbReference type="Proteomes" id="UP000276133">
    <property type="component" value="Unassembled WGS sequence"/>
</dbReference>
<organism evidence="1 2">
    <name type="scientific">Brachionus plicatilis</name>
    <name type="common">Marine rotifer</name>
    <name type="synonym">Brachionus muelleri</name>
    <dbReference type="NCBI Taxonomy" id="10195"/>
    <lineage>
        <taxon>Eukaryota</taxon>
        <taxon>Metazoa</taxon>
        <taxon>Spiralia</taxon>
        <taxon>Gnathifera</taxon>
        <taxon>Rotifera</taxon>
        <taxon>Eurotatoria</taxon>
        <taxon>Monogononta</taxon>
        <taxon>Pseudotrocha</taxon>
        <taxon>Ploima</taxon>
        <taxon>Brachionidae</taxon>
        <taxon>Brachionus</taxon>
    </lineage>
</organism>
<comment type="caution">
    <text evidence="1">The sequence shown here is derived from an EMBL/GenBank/DDBJ whole genome shotgun (WGS) entry which is preliminary data.</text>
</comment>